<name>A0A5S6QIF3_TRIMR</name>
<dbReference type="WBParaSite" id="TMUE_2000006642.1">
    <property type="protein sequence ID" value="TMUE_2000006642.1"/>
    <property type="gene ID" value="WBGene00287909"/>
</dbReference>
<organism evidence="1 2">
    <name type="scientific">Trichuris muris</name>
    <name type="common">Mouse whipworm</name>
    <dbReference type="NCBI Taxonomy" id="70415"/>
    <lineage>
        <taxon>Eukaryota</taxon>
        <taxon>Metazoa</taxon>
        <taxon>Ecdysozoa</taxon>
        <taxon>Nematoda</taxon>
        <taxon>Enoplea</taxon>
        <taxon>Dorylaimia</taxon>
        <taxon>Trichinellida</taxon>
        <taxon>Trichuridae</taxon>
        <taxon>Trichuris</taxon>
    </lineage>
</organism>
<evidence type="ECO:0000313" key="1">
    <source>
        <dbReference type="Proteomes" id="UP000046395"/>
    </source>
</evidence>
<proteinExistence type="predicted"/>
<accession>A0A5S6QIF3</accession>
<protein>
    <submittedName>
        <fullName evidence="2">Uncharacterized protein</fullName>
    </submittedName>
</protein>
<dbReference type="Proteomes" id="UP000046395">
    <property type="component" value="Unassembled WGS sequence"/>
</dbReference>
<keyword evidence="1" id="KW-1185">Reference proteome</keyword>
<evidence type="ECO:0000313" key="2">
    <source>
        <dbReference type="WBParaSite" id="TMUE_2000006642.1"/>
    </source>
</evidence>
<sequence>MWLSCDRDDPGFRSFDDDEIIEVVSNVDNEMDEDTDEAEPVSHEVLINDGFEVMDAHQLYRTHAVFKLHLKL</sequence>
<dbReference type="AlphaFoldDB" id="A0A5S6QIF3"/>
<reference evidence="2" key="1">
    <citation type="submission" date="2019-12" db="UniProtKB">
        <authorList>
            <consortium name="WormBaseParasite"/>
        </authorList>
    </citation>
    <scope>IDENTIFICATION</scope>
</reference>